<comment type="similarity">
    <text evidence="1">Belongs to the sigma-70 factor family. ECF subfamily.</text>
</comment>
<dbReference type="Gene3D" id="1.10.10.10">
    <property type="entry name" value="Winged helix-like DNA-binding domain superfamily/Winged helix DNA-binding domain"/>
    <property type="match status" value="1"/>
</dbReference>
<evidence type="ECO:0000256" key="4">
    <source>
        <dbReference type="ARBA" id="ARBA00023163"/>
    </source>
</evidence>
<dbReference type="Pfam" id="PF08281">
    <property type="entry name" value="Sigma70_r4_2"/>
    <property type="match status" value="1"/>
</dbReference>
<reference evidence="7" key="1">
    <citation type="submission" date="2021-04" db="EMBL/GenBank/DDBJ databases">
        <title>Genome seq and assembly of Bacillus sp.</title>
        <authorList>
            <person name="Chhetri G."/>
        </authorList>
    </citation>
    <scope>NUCLEOTIDE SEQUENCE</scope>
    <source>
        <strain evidence="7">RG28</strain>
    </source>
</reference>
<keyword evidence="2" id="KW-0805">Transcription regulation</keyword>
<dbReference type="InterPro" id="IPR013325">
    <property type="entry name" value="RNA_pol_sigma_r2"/>
</dbReference>
<protein>
    <submittedName>
        <fullName evidence="7">Sigma-70 family RNA polymerase sigma factor</fullName>
    </submittedName>
</protein>
<dbReference type="GO" id="GO:0006352">
    <property type="term" value="P:DNA-templated transcription initiation"/>
    <property type="evidence" value="ECO:0007669"/>
    <property type="project" value="InterPro"/>
</dbReference>
<organism evidence="7 8">
    <name type="scientific">Gottfriedia endophytica</name>
    <dbReference type="NCBI Taxonomy" id="2820819"/>
    <lineage>
        <taxon>Bacteria</taxon>
        <taxon>Bacillati</taxon>
        <taxon>Bacillota</taxon>
        <taxon>Bacilli</taxon>
        <taxon>Bacillales</taxon>
        <taxon>Bacillaceae</taxon>
        <taxon>Gottfriedia</taxon>
    </lineage>
</organism>
<dbReference type="RefSeq" id="WP_209401386.1">
    <property type="nucleotide sequence ID" value="NZ_JAGIYQ010000001.1"/>
</dbReference>
<feature type="domain" description="RNA polymerase sigma factor 70 region 4 type 2" evidence="6">
    <location>
        <begin position="123"/>
        <end position="174"/>
    </location>
</feature>
<dbReference type="InterPro" id="IPR036388">
    <property type="entry name" value="WH-like_DNA-bd_sf"/>
</dbReference>
<dbReference type="SUPFAM" id="SSF88659">
    <property type="entry name" value="Sigma3 and sigma4 domains of RNA polymerase sigma factors"/>
    <property type="match status" value="1"/>
</dbReference>
<dbReference type="PANTHER" id="PTHR43133">
    <property type="entry name" value="RNA POLYMERASE ECF-TYPE SIGMA FACTO"/>
    <property type="match status" value="1"/>
</dbReference>
<keyword evidence="3" id="KW-0731">Sigma factor</keyword>
<dbReference type="InterPro" id="IPR013324">
    <property type="entry name" value="RNA_pol_sigma_r3/r4-like"/>
</dbReference>
<dbReference type="InterPro" id="IPR039425">
    <property type="entry name" value="RNA_pol_sigma-70-like"/>
</dbReference>
<comment type="caution">
    <text evidence="7">The sequence shown here is derived from an EMBL/GenBank/DDBJ whole genome shotgun (WGS) entry which is preliminary data.</text>
</comment>
<dbReference type="InterPro" id="IPR014284">
    <property type="entry name" value="RNA_pol_sigma-70_dom"/>
</dbReference>
<feature type="domain" description="RNA polymerase sigma-70 region 2" evidence="5">
    <location>
        <begin position="32"/>
        <end position="91"/>
    </location>
</feature>
<keyword evidence="8" id="KW-1185">Reference proteome</keyword>
<dbReference type="SUPFAM" id="SSF88946">
    <property type="entry name" value="Sigma2 domain of RNA polymerase sigma factors"/>
    <property type="match status" value="1"/>
</dbReference>
<evidence type="ECO:0000313" key="8">
    <source>
        <dbReference type="Proteomes" id="UP000682134"/>
    </source>
</evidence>
<evidence type="ECO:0000259" key="6">
    <source>
        <dbReference type="Pfam" id="PF08281"/>
    </source>
</evidence>
<dbReference type="InterPro" id="IPR007627">
    <property type="entry name" value="RNA_pol_sigma70_r2"/>
</dbReference>
<dbReference type="CDD" id="cd06171">
    <property type="entry name" value="Sigma70_r4"/>
    <property type="match status" value="1"/>
</dbReference>
<evidence type="ECO:0000256" key="2">
    <source>
        <dbReference type="ARBA" id="ARBA00023015"/>
    </source>
</evidence>
<gene>
    <name evidence="7" type="ORF">J5Y03_00775</name>
</gene>
<dbReference type="NCBIfam" id="NF009195">
    <property type="entry name" value="PRK12543.1"/>
    <property type="match status" value="1"/>
</dbReference>
<dbReference type="GO" id="GO:0003677">
    <property type="term" value="F:DNA binding"/>
    <property type="evidence" value="ECO:0007669"/>
    <property type="project" value="InterPro"/>
</dbReference>
<evidence type="ECO:0000313" key="7">
    <source>
        <dbReference type="EMBL" id="MBP0723713.1"/>
    </source>
</evidence>
<proteinExistence type="inferred from homology"/>
<dbReference type="NCBIfam" id="TIGR02937">
    <property type="entry name" value="sigma70-ECF"/>
    <property type="match status" value="1"/>
</dbReference>
<keyword evidence="4" id="KW-0804">Transcription</keyword>
<evidence type="ECO:0000256" key="3">
    <source>
        <dbReference type="ARBA" id="ARBA00023082"/>
    </source>
</evidence>
<name>A0A940NLM7_9BACI</name>
<evidence type="ECO:0000256" key="1">
    <source>
        <dbReference type="ARBA" id="ARBA00010641"/>
    </source>
</evidence>
<dbReference type="GO" id="GO:0016987">
    <property type="term" value="F:sigma factor activity"/>
    <property type="evidence" value="ECO:0007669"/>
    <property type="project" value="UniProtKB-KW"/>
</dbReference>
<accession>A0A940NLM7</accession>
<dbReference type="Pfam" id="PF04542">
    <property type="entry name" value="Sigma70_r2"/>
    <property type="match status" value="1"/>
</dbReference>
<dbReference type="Proteomes" id="UP000682134">
    <property type="component" value="Unassembled WGS sequence"/>
</dbReference>
<dbReference type="Gene3D" id="1.10.1740.10">
    <property type="match status" value="1"/>
</dbReference>
<dbReference type="PANTHER" id="PTHR43133:SF60">
    <property type="entry name" value="RNA POLYMERASE SIGMA FACTOR SIGV"/>
    <property type="match status" value="1"/>
</dbReference>
<dbReference type="InterPro" id="IPR013249">
    <property type="entry name" value="RNA_pol_sigma70_r4_t2"/>
</dbReference>
<dbReference type="AlphaFoldDB" id="A0A940NLM7"/>
<dbReference type="EMBL" id="JAGIYQ010000001">
    <property type="protein sequence ID" value="MBP0723713.1"/>
    <property type="molecule type" value="Genomic_DNA"/>
</dbReference>
<evidence type="ECO:0000259" key="5">
    <source>
        <dbReference type="Pfam" id="PF04542"/>
    </source>
</evidence>
<sequence length="191" mass="22786">MCDQNEYSKLIRWILSGDKHAYSELYDKTILYVYKNVHFLVEEKNDIDDLIQDIYIQLYKSLSNYDHERQFKPWLMGIVIKQIQSYRRSRWMRLRIAKKAEEYKQVTEVDFSNDLVDKIANEDLIKLVNKLPYKLKQVIILRYLNDHSQEEVASILDIPVGTVKSRIHSALKKLRSNEQGKKLFFEKVGNV</sequence>